<keyword evidence="2" id="KW-0732">Signal</keyword>
<feature type="region of interest" description="Disordered" evidence="1">
    <location>
        <begin position="22"/>
        <end position="54"/>
    </location>
</feature>
<feature type="domain" description="Nucleotide-diphospho-sugar transferase" evidence="3">
    <location>
        <begin position="167"/>
        <end position="207"/>
    </location>
</feature>
<comment type="caution">
    <text evidence="4">The sequence shown here is derived from an EMBL/GenBank/DDBJ whole genome shotgun (WGS) entry which is preliminary data.</text>
</comment>
<evidence type="ECO:0000259" key="3">
    <source>
        <dbReference type="Pfam" id="PF03407"/>
    </source>
</evidence>
<gene>
    <name evidence="4" type="ORF">AB1Y20_019157</name>
</gene>
<name>A0AB34JTV8_PRYPA</name>
<organism evidence="4 5">
    <name type="scientific">Prymnesium parvum</name>
    <name type="common">Toxic golden alga</name>
    <dbReference type="NCBI Taxonomy" id="97485"/>
    <lineage>
        <taxon>Eukaryota</taxon>
        <taxon>Haptista</taxon>
        <taxon>Haptophyta</taxon>
        <taxon>Prymnesiophyceae</taxon>
        <taxon>Prymnesiales</taxon>
        <taxon>Prymnesiaceae</taxon>
        <taxon>Prymnesium</taxon>
    </lineage>
</organism>
<dbReference type="EMBL" id="JBGBPQ010000005">
    <property type="protein sequence ID" value="KAL1524252.1"/>
    <property type="molecule type" value="Genomic_DNA"/>
</dbReference>
<sequence>MPGWRIVGLVSALLPLAAADKEPGRPPVGAAVKGSRKDSRLDREKNPDGSASHGRVGAVVQIMRALRLANHRGLIQTQEDLSRIASHLATPARQLMFSTITMDRPLQQLLLFRQWAGNLRGRLANALVIGTNEWTCAVMRNASIPCFVDKLAPALTGKQNFFGSQVLLKWWYARALLEHNFHIIFSDPDIAWVQDPFSAWDESYDLQDGLYGYLRARNNEWEQKAFQLIVMRYLIGLGDDLPPLRYRLLPTWGFINLEFYELRKQMGLDTTKLIATHCGYLKNIADKLEHLEINGFLERGWAWHQALTNTIAAIKNGTSSIDRDVGQPGPYIRTKLLSLKRKNHTTYNIVVR</sequence>
<protein>
    <recommendedName>
        <fullName evidence="3">Nucleotide-diphospho-sugar transferase domain-containing protein</fullName>
    </recommendedName>
</protein>
<keyword evidence="5" id="KW-1185">Reference proteome</keyword>
<accession>A0AB34JTV8</accession>
<dbReference type="Proteomes" id="UP001515480">
    <property type="component" value="Unassembled WGS sequence"/>
</dbReference>
<dbReference type="AlphaFoldDB" id="A0AB34JTV8"/>
<proteinExistence type="predicted"/>
<evidence type="ECO:0000256" key="2">
    <source>
        <dbReference type="SAM" id="SignalP"/>
    </source>
</evidence>
<reference evidence="4 5" key="1">
    <citation type="journal article" date="2024" name="Science">
        <title>Giant polyketide synthase enzymes in the biosynthesis of giant marine polyether toxins.</title>
        <authorList>
            <person name="Fallon T.R."/>
            <person name="Shende V.V."/>
            <person name="Wierzbicki I.H."/>
            <person name="Pendleton A.L."/>
            <person name="Watervoot N.F."/>
            <person name="Auber R.P."/>
            <person name="Gonzalez D.J."/>
            <person name="Wisecaver J.H."/>
            <person name="Moore B.S."/>
        </authorList>
    </citation>
    <scope>NUCLEOTIDE SEQUENCE [LARGE SCALE GENOMIC DNA]</scope>
    <source>
        <strain evidence="4 5">12B1</strain>
    </source>
</reference>
<evidence type="ECO:0000313" key="5">
    <source>
        <dbReference type="Proteomes" id="UP001515480"/>
    </source>
</evidence>
<dbReference type="Pfam" id="PF03407">
    <property type="entry name" value="Nucleotid_trans"/>
    <property type="match status" value="1"/>
</dbReference>
<feature type="compositionally biased region" description="Basic and acidic residues" evidence="1">
    <location>
        <begin position="35"/>
        <end position="47"/>
    </location>
</feature>
<feature type="chain" id="PRO_5044235470" description="Nucleotide-diphospho-sugar transferase domain-containing protein" evidence="2">
    <location>
        <begin position="20"/>
        <end position="352"/>
    </location>
</feature>
<feature type="signal peptide" evidence="2">
    <location>
        <begin position="1"/>
        <end position="19"/>
    </location>
</feature>
<evidence type="ECO:0000313" key="4">
    <source>
        <dbReference type="EMBL" id="KAL1524252.1"/>
    </source>
</evidence>
<evidence type="ECO:0000256" key="1">
    <source>
        <dbReference type="SAM" id="MobiDB-lite"/>
    </source>
</evidence>
<dbReference type="InterPro" id="IPR005069">
    <property type="entry name" value="Nucl-diP-sugar_transferase"/>
</dbReference>